<organism evidence="1">
    <name type="scientific">Rhizophora mucronata</name>
    <name type="common">Asiatic mangrove</name>
    <dbReference type="NCBI Taxonomy" id="61149"/>
    <lineage>
        <taxon>Eukaryota</taxon>
        <taxon>Viridiplantae</taxon>
        <taxon>Streptophyta</taxon>
        <taxon>Embryophyta</taxon>
        <taxon>Tracheophyta</taxon>
        <taxon>Spermatophyta</taxon>
        <taxon>Magnoliopsida</taxon>
        <taxon>eudicotyledons</taxon>
        <taxon>Gunneridae</taxon>
        <taxon>Pentapetalae</taxon>
        <taxon>rosids</taxon>
        <taxon>fabids</taxon>
        <taxon>Malpighiales</taxon>
        <taxon>Rhizophoraceae</taxon>
        <taxon>Rhizophora</taxon>
    </lineage>
</organism>
<dbReference type="EMBL" id="GGEC01076186">
    <property type="protein sequence ID" value="MBX56670.1"/>
    <property type="molecule type" value="Transcribed_RNA"/>
</dbReference>
<name>A0A2P2PPH8_RHIMU</name>
<accession>A0A2P2PPH8</accession>
<sequence>MGSKRNLGTKKASTTRIAEWAVEASPEYSSAASSASSKAFTTRRTGSLSIIEDFTSNFLDWDWNWRWSRRRWRASSSAP</sequence>
<evidence type="ECO:0000313" key="1">
    <source>
        <dbReference type="EMBL" id="MBX56670.1"/>
    </source>
</evidence>
<proteinExistence type="predicted"/>
<reference evidence="1" key="1">
    <citation type="submission" date="2018-02" db="EMBL/GenBank/DDBJ databases">
        <title>Rhizophora mucronata_Transcriptome.</title>
        <authorList>
            <person name="Meera S.P."/>
            <person name="Sreeshan A."/>
            <person name="Augustine A."/>
        </authorList>
    </citation>
    <scope>NUCLEOTIDE SEQUENCE</scope>
    <source>
        <tissue evidence="1">Leaf</tissue>
    </source>
</reference>
<protein>
    <submittedName>
        <fullName evidence="1">Uncharacterized protein</fullName>
    </submittedName>
</protein>
<dbReference type="AlphaFoldDB" id="A0A2P2PPH8"/>